<accession>A0ABX1NTD5</accession>
<reference evidence="2 3" key="1">
    <citation type="submission" date="2019-12" db="EMBL/GenBank/DDBJ databases">
        <title>Comparative genomics gives insights into the taxonomy of the Azoarcus-Aromatoleum group and reveals separate origins of nif in the plant-associated Azoarcus and non-plant-associated Aromatoleum sub-groups.</title>
        <authorList>
            <person name="Lafos M."/>
            <person name="Maluk M."/>
            <person name="Batista M."/>
            <person name="Junghare M."/>
            <person name="Carmona M."/>
            <person name="Faoro H."/>
            <person name="Cruz L.M."/>
            <person name="Battistoni F."/>
            <person name="De Souza E."/>
            <person name="Pedrosa F."/>
            <person name="Chen W.-M."/>
            <person name="Poole P.S."/>
            <person name="Dixon R.A."/>
            <person name="James E.K."/>
        </authorList>
    </citation>
    <scope>NUCLEOTIDE SEQUENCE [LARGE SCALE GENOMIC DNA]</scope>
    <source>
        <strain evidence="2 3">PbN1</strain>
    </source>
</reference>
<organism evidence="2 3">
    <name type="scientific">Aromatoleum bremense</name>
    <dbReference type="NCBI Taxonomy" id="76115"/>
    <lineage>
        <taxon>Bacteria</taxon>
        <taxon>Pseudomonadati</taxon>
        <taxon>Pseudomonadota</taxon>
        <taxon>Betaproteobacteria</taxon>
        <taxon>Rhodocyclales</taxon>
        <taxon>Rhodocyclaceae</taxon>
        <taxon>Aromatoleum</taxon>
    </lineage>
</organism>
<feature type="signal peptide" evidence="1">
    <location>
        <begin position="1"/>
        <end position="18"/>
    </location>
</feature>
<sequence>MHRWSFVFAMSACGAVQAAASVDVCFNYGCAASAEVRFANERLDEVGRLFSEAGDAERERAAISLAVAALHRIAGEQSPIGADRAGNFLDNGIDGRMDCIDHATTTTRLLGLMASRGWLRFHRVLEPARRSRVIFQHFSALIEEVGPPPRPAAPAAPVVAAGGVPDHVPLLLALCDCQNVIDDISRPRDPDASPPGAAGIAAPGGRFVVDSWFGNHGEPAVVLPLAEWLNGEGPNVQ</sequence>
<dbReference type="Proteomes" id="UP000633943">
    <property type="component" value="Unassembled WGS sequence"/>
</dbReference>
<gene>
    <name evidence="2" type="ORF">GPA24_04390</name>
</gene>
<feature type="chain" id="PRO_5046443156" evidence="1">
    <location>
        <begin position="19"/>
        <end position="237"/>
    </location>
</feature>
<proteinExistence type="predicted"/>
<name>A0ABX1NTD5_9RHOO</name>
<evidence type="ECO:0000313" key="3">
    <source>
        <dbReference type="Proteomes" id="UP000633943"/>
    </source>
</evidence>
<evidence type="ECO:0000313" key="2">
    <source>
        <dbReference type="EMBL" id="NMG14792.1"/>
    </source>
</evidence>
<keyword evidence="1" id="KW-0732">Signal</keyword>
<dbReference type="RefSeq" id="WP_169201545.1">
    <property type="nucleotide sequence ID" value="NZ_CP059467.1"/>
</dbReference>
<evidence type="ECO:0000256" key="1">
    <source>
        <dbReference type="SAM" id="SignalP"/>
    </source>
</evidence>
<protein>
    <submittedName>
        <fullName evidence="2">Uncharacterized protein</fullName>
    </submittedName>
</protein>
<comment type="caution">
    <text evidence="2">The sequence shown here is derived from an EMBL/GenBank/DDBJ whole genome shotgun (WGS) entry which is preliminary data.</text>
</comment>
<dbReference type="EMBL" id="WTVP01000007">
    <property type="protein sequence ID" value="NMG14792.1"/>
    <property type="molecule type" value="Genomic_DNA"/>
</dbReference>
<keyword evidence="3" id="KW-1185">Reference proteome</keyword>